<keyword evidence="6 8" id="KW-1133">Transmembrane helix</keyword>
<proteinExistence type="inferred from homology"/>
<accession>Q9KDV8</accession>
<dbReference type="PANTHER" id="PTHR34975:SF2">
    <property type="entry name" value="SPORE GERMINATION PROTEIN A2"/>
    <property type="match status" value="1"/>
</dbReference>
<feature type="transmembrane region" description="Helical" evidence="8">
    <location>
        <begin position="86"/>
        <end position="103"/>
    </location>
</feature>
<evidence type="ECO:0000256" key="4">
    <source>
        <dbReference type="ARBA" id="ARBA00022544"/>
    </source>
</evidence>
<feature type="transmembrane region" description="Helical" evidence="8">
    <location>
        <begin position="338"/>
        <end position="363"/>
    </location>
</feature>
<sequence length="368" mass="40603">MKGSEKSAAYSCTSDVSSLFFLLLIGAAIINIPGPLIGYAGNGAWLSILLSAVTGFIFVASLLYLYRKFPHLSFVEYSNKLVGKPLTILFMLPFITLNLYHLSGNALDISLFMTATMMRETPLYVFVLLTLSIVALTARLGITVFARTSTVLNLTVFGVVLLVLALASEQYQWEHFFPVMPDGIKPVLLGASFSYSFPYADIVLFSMLLPFVDKREYGKLKKGMYLSLLLGTFLLGGITLSTILVFGPIAGERIYSLFEIARTIHLYEIITGVEILIGYSLIAGAFLLDVIILYILSLVIGQLFGIKDEQIIVFPLALIGFLFSMAIISEGVAKWNEFVLVTDILLVTIVNLPLFILTAVAAWRRQIE</sequence>
<dbReference type="Pfam" id="PF03845">
    <property type="entry name" value="Spore_permease"/>
    <property type="match status" value="1"/>
</dbReference>
<name>Q9KDV8_HALH5</name>
<evidence type="ECO:0000256" key="8">
    <source>
        <dbReference type="SAM" id="Phobius"/>
    </source>
</evidence>
<evidence type="ECO:0000313" key="10">
    <source>
        <dbReference type="Proteomes" id="UP000001258"/>
    </source>
</evidence>
<feature type="transmembrane region" description="Helical" evidence="8">
    <location>
        <begin position="311"/>
        <end position="332"/>
    </location>
</feature>
<dbReference type="PIR" id="G83787">
    <property type="entry name" value="G83787"/>
</dbReference>
<dbReference type="GO" id="GO:0016020">
    <property type="term" value="C:membrane"/>
    <property type="evidence" value="ECO:0007669"/>
    <property type="project" value="UniProtKB-SubCell"/>
</dbReference>
<dbReference type="GO" id="GO:0009847">
    <property type="term" value="P:spore germination"/>
    <property type="evidence" value="ECO:0007669"/>
    <property type="project" value="InterPro"/>
</dbReference>
<evidence type="ECO:0000256" key="2">
    <source>
        <dbReference type="ARBA" id="ARBA00007998"/>
    </source>
</evidence>
<feature type="transmembrane region" description="Helical" evidence="8">
    <location>
        <begin position="44"/>
        <end position="66"/>
    </location>
</feature>
<gene>
    <name evidence="9" type="ordered locus">BH1103</name>
</gene>
<dbReference type="EMBL" id="BA000004">
    <property type="protein sequence ID" value="BAB04822.1"/>
    <property type="molecule type" value="Genomic_DNA"/>
</dbReference>
<dbReference type="HOGENOM" id="CLU_047547_1_2_9"/>
<evidence type="ECO:0000256" key="3">
    <source>
        <dbReference type="ARBA" id="ARBA00022448"/>
    </source>
</evidence>
<evidence type="ECO:0000256" key="5">
    <source>
        <dbReference type="ARBA" id="ARBA00022692"/>
    </source>
</evidence>
<protein>
    <submittedName>
        <fullName evidence="9">BH1103 protein</fullName>
    </submittedName>
</protein>
<comment type="subcellular location">
    <subcellularLocation>
        <location evidence="1">Membrane</location>
        <topology evidence="1">Multi-pass membrane protein</topology>
    </subcellularLocation>
</comment>
<dbReference type="KEGG" id="bha:BH1103"/>
<evidence type="ECO:0000256" key="1">
    <source>
        <dbReference type="ARBA" id="ARBA00004141"/>
    </source>
</evidence>
<reference evidence="9 10" key="1">
    <citation type="journal article" date="2000" name="Nucleic Acids Res.">
        <title>Complete genome sequence of the alkaliphilic bacterium Bacillus halodurans and genomic sequence comparison with Bacillus subtilis.</title>
        <authorList>
            <person name="Takami H."/>
            <person name="Nakasone K."/>
            <person name="Takaki Y."/>
            <person name="Maeno G."/>
            <person name="Sasaki R."/>
            <person name="Masui N."/>
            <person name="Fuji F."/>
            <person name="Hirama C."/>
            <person name="Nakamura Y."/>
            <person name="Ogasawara N."/>
            <person name="Kuhara S."/>
            <person name="Horikoshi K."/>
        </authorList>
    </citation>
    <scope>NUCLEOTIDE SEQUENCE [LARGE SCALE GENOMIC DNA]</scope>
    <source>
        <strain evidence="10">ATCC BAA-125 / DSM 18197 / FERM 7344 / JCM 9153 / C-125</strain>
    </source>
</reference>
<keyword evidence="4" id="KW-0309">Germination</keyword>
<evidence type="ECO:0000256" key="6">
    <source>
        <dbReference type="ARBA" id="ARBA00022989"/>
    </source>
</evidence>
<feature type="transmembrane region" description="Helical" evidence="8">
    <location>
        <begin position="187"/>
        <end position="212"/>
    </location>
</feature>
<feature type="transmembrane region" description="Helical" evidence="8">
    <location>
        <begin position="123"/>
        <end position="142"/>
    </location>
</feature>
<feature type="transmembrane region" description="Helical" evidence="8">
    <location>
        <begin position="149"/>
        <end position="167"/>
    </location>
</feature>
<keyword evidence="10" id="KW-1185">Reference proteome</keyword>
<dbReference type="eggNOG" id="COG0531">
    <property type="taxonomic scope" value="Bacteria"/>
</dbReference>
<feature type="transmembrane region" description="Helical" evidence="8">
    <location>
        <begin position="224"/>
        <end position="249"/>
    </location>
</feature>
<dbReference type="PANTHER" id="PTHR34975">
    <property type="entry name" value="SPORE GERMINATION PROTEIN A2"/>
    <property type="match status" value="1"/>
</dbReference>
<keyword evidence="5 8" id="KW-0812">Transmembrane</keyword>
<comment type="similarity">
    <text evidence="2">Belongs to the amino acid-polyamine-organocation (APC) superfamily. Spore germination protein (SGP) (TC 2.A.3.9) family.</text>
</comment>
<dbReference type="STRING" id="272558.gene:10726997"/>
<evidence type="ECO:0000313" key="9">
    <source>
        <dbReference type="EMBL" id="BAB04822.1"/>
    </source>
</evidence>
<dbReference type="InterPro" id="IPR004761">
    <property type="entry name" value="Spore_GerAB"/>
</dbReference>
<keyword evidence="7 8" id="KW-0472">Membrane</keyword>
<evidence type="ECO:0000256" key="7">
    <source>
        <dbReference type="ARBA" id="ARBA00023136"/>
    </source>
</evidence>
<dbReference type="RefSeq" id="WP_010897273.1">
    <property type="nucleotide sequence ID" value="NC_002570.2"/>
</dbReference>
<dbReference type="Proteomes" id="UP000001258">
    <property type="component" value="Chromosome"/>
</dbReference>
<keyword evidence="3" id="KW-0813">Transport</keyword>
<dbReference type="AlphaFoldDB" id="Q9KDV8"/>
<feature type="transmembrane region" description="Helical" evidence="8">
    <location>
        <begin position="12"/>
        <end position="32"/>
    </location>
</feature>
<organism evidence="9 10">
    <name type="scientific">Halalkalibacterium halodurans (strain ATCC BAA-125 / DSM 18197 / FERM 7344 / JCM 9153 / C-125)</name>
    <name type="common">Bacillus halodurans</name>
    <dbReference type="NCBI Taxonomy" id="272558"/>
    <lineage>
        <taxon>Bacteria</taxon>
        <taxon>Bacillati</taxon>
        <taxon>Bacillota</taxon>
        <taxon>Bacilli</taxon>
        <taxon>Bacillales</taxon>
        <taxon>Bacillaceae</taxon>
        <taxon>Halalkalibacterium (ex Joshi et al. 2022)</taxon>
    </lineage>
</organism>
<feature type="transmembrane region" description="Helical" evidence="8">
    <location>
        <begin position="276"/>
        <end position="299"/>
    </location>
</feature>